<evidence type="ECO:0000313" key="1">
    <source>
        <dbReference type="EMBL" id="KAE8166341.1"/>
    </source>
</evidence>
<dbReference type="AlphaFoldDB" id="A0A5N6V8X1"/>
<sequence length="93" mass="10991">MSKLEPLGWQPGLRRRRSQFLGLRMSAVVAVPRVARVARRVRIGTRCIFGWFWFGVLSLEGVGWEFEDLEQCGYGLELIYRWKRGALFFFLFF</sequence>
<name>A0A5N6V8X1_ASPTM</name>
<gene>
    <name evidence="1" type="ORF">BDV40DRAFT_256600</name>
</gene>
<evidence type="ECO:0000313" key="2">
    <source>
        <dbReference type="Proteomes" id="UP000326950"/>
    </source>
</evidence>
<protein>
    <submittedName>
        <fullName evidence="1">Uncharacterized protein</fullName>
    </submittedName>
</protein>
<proteinExistence type="predicted"/>
<dbReference type="Proteomes" id="UP000326950">
    <property type="component" value="Unassembled WGS sequence"/>
</dbReference>
<accession>A0A5N6V8X1</accession>
<dbReference type="EMBL" id="ML738595">
    <property type="protein sequence ID" value="KAE8166341.1"/>
    <property type="molecule type" value="Genomic_DNA"/>
</dbReference>
<organism evidence="1 2">
    <name type="scientific">Aspergillus tamarii</name>
    <dbReference type="NCBI Taxonomy" id="41984"/>
    <lineage>
        <taxon>Eukaryota</taxon>
        <taxon>Fungi</taxon>
        <taxon>Dikarya</taxon>
        <taxon>Ascomycota</taxon>
        <taxon>Pezizomycotina</taxon>
        <taxon>Eurotiomycetes</taxon>
        <taxon>Eurotiomycetidae</taxon>
        <taxon>Eurotiales</taxon>
        <taxon>Aspergillaceae</taxon>
        <taxon>Aspergillus</taxon>
        <taxon>Aspergillus subgen. Circumdati</taxon>
    </lineage>
</organism>
<keyword evidence="2" id="KW-1185">Reference proteome</keyword>
<reference evidence="1 2" key="1">
    <citation type="submission" date="2019-04" db="EMBL/GenBank/DDBJ databases">
        <title>Friends and foes A comparative genomics study of 23 Aspergillus species from section Flavi.</title>
        <authorList>
            <consortium name="DOE Joint Genome Institute"/>
            <person name="Kjaerbolling I."/>
            <person name="Vesth T."/>
            <person name="Frisvad J.C."/>
            <person name="Nybo J.L."/>
            <person name="Theobald S."/>
            <person name="Kildgaard S."/>
            <person name="Isbrandt T."/>
            <person name="Kuo A."/>
            <person name="Sato A."/>
            <person name="Lyhne E.K."/>
            <person name="Kogle M.E."/>
            <person name="Wiebenga A."/>
            <person name="Kun R.S."/>
            <person name="Lubbers R.J."/>
            <person name="Makela M.R."/>
            <person name="Barry K."/>
            <person name="Chovatia M."/>
            <person name="Clum A."/>
            <person name="Daum C."/>
            <person name="Haridas S."/>
            <person name="He G."/>
            <person name="LaButti K."/>
            <person name="Lipzen A."/>
            <person name="Mondo S."/>
            <person name="Riley R."/>
            <person name="Salamov A."/>
            <person name="Simmons B.A."/>
            <person name="Magnuson J.K."/>
            <person name="Henrissat B."/>
            <person name="Mortensen U.H."/>
            <person name="Larsen T.O."/>
            <person name="Devries R.P."/>
            <person name="Grigoriev I.V."/>
            <person name="Machida M."/>
            <person name="Baker S.E."/>
            <person name="Andersen M.R."/>
        </authorList>
    </citation>
    <scope>NUCLEOTIDE SEQUENCE [LARGE SCALE GENOMIC DNA]</scope>
    <source>
        <strain evidence="1 2">CBS 117626</strain>
    </source>
</reference>